<dbReference type="InterPro" id="IPR032809">
    <property type="entry name" value="Put_HupE_UreJ"/>
</dbReference>
<feature type="transmembrane region" description="Helical" evidence="1">
    <location>
        <begin position="179"/>
        <end position="195"/>
    </location>
</feature>
<proteinExistence type="predicted"/>
<dbReference type="Pfam" id="PF13795">
    <property type="entry name" value="HupE_UreJ_2"/>
    <property type="match status" value="1"/>
</dbReference>
<evidence type="ECO:0000313" key="2">
    <source>
        <dbReference type="EMBL" id="CAA9359228.1"/>
    </source>
</evidence>
<feature type="transmembrane region" description="Helical" evidence="1">
    <location>
        <begin position="12"/>
        <end position="35"/>
    </location>
</feature>
<keyword evidence="1" id="KW-0812">Transmembrane</keyword>
<reference evidence="2" key="1">
    <citation type="submission" date="2020-02" db="EMBL/GenBank/DDBJ databases">
        <authorList>
            <person name="Meier V. D."/>
        </authorList>
    </citation>
    <scope>NUCLEOTIDE SEQUENCE</scope>
    <source>
        <strain evidence="2">AVDCRST_MAG68</strain>
    </source>
</reference>
<feature type="transmembrane region" description="Helical" evidence="1">
    <location>
        <begin position="102"/>
        <end position="122"/>
    </location>
</feature>
<feature type="transmembrane region" description="Helical" evidence="1">
    <location>
        <begin position="71"/>
        <end position="90"/>
    </location>
</feature>
<dbReference type="EMBL" id="CADCTW010000196">
    <property type="protein sequence ID" value="CAA9359228.1"/>
    <property type="molecule type" value="Genomic_DNA"/>
</dbReference>
<name>A0A6J4MIM8_9BACT</name>
<sequence length="200" mass="22224">MSELLVYFQLGYRHITDLAAMDHILFLLVLAAVYHRRDWRQLLWVISAFTVGHSVTLALAVTGTLNLPTDLIEFLIPVTIVATAIENIVVANRERAPWANRYRPVFAGVFGLVHGAGFANYLRELFVDRIAVPLLGFNLGIEAGQIVVLLIAAAGFALLDRAFALARRPGWFSPQRMRVVLVSSVVAAFATVWAIERSPW</sequence>
<evidence type="ECO:0008006" key="3">
    <source>
        <dbReference type="Google" id="ProtNLM"/>
    </source>
</evidence>
<protein>
    <recommendedName>
        <fullName evidence="3">HupE / UreJ protein</fullName>
    </recommendedName>
</protein>
<keyword evidence="1" id="KW-1133">Transmembrane helix</keyword>
<gene>
    <name evidence="2" type="ORF">AVDCRST_MAG68-4289</name>
</gene>
<feature type="transmembrane region" description="Helical" evidence="1">
    <location>
        <begin position="42"/>
        <end position="65"/>
    </location>
</feature>
<feature type="transmembrane region" description="Helical" evidence="1">
    <location>
        <begin position="134"/>
        <end position="159"/>
    </location>
</feature>
<organism evidence="2">
    <name type="scientific">uncultured Gemmatimonadota bacterium</name>
    <dbReference type="NCBI Taxonomy" id="203437"/>
    <lineage>
        <taxon>Bacteria</taxon>
        <taxon>Pseudomonadati</taxon>
        <taxon>Gemmatimonadota</taxon>
        <taxon>environmental samples</taxon>
    </lineage>
</organism>
<keyword evidence="1" id="KW-0472">Membrane</keyword>
<dbReference type="AlphaFoldDB" id="A0A6J4MIM8"/>
<evidence type="ECO:0000256" key="1">
    <source>
        <dbReference type="SAM" id="Phobius"/>
    </source>
</evidence>
<accession>A0A6J4MIM8</accession>